<proteinExistence type="predicted"/>
<protein>
    <recommendedName>
        <fullName evidence="4">DUF2279 domain-containing protein</fullName>
    </recommendedName>
</protein>
<evidence type="ECO:0000256" key="1">
    <source>
        <dbReference type="SAM" id="Phobius"/>
    </source>
</evidence>
<keyword evidence="1" id="KW-1133">Transmembrane helix</keyword>
<evidence type="ECO:0000313" key="3">
    <source>
        <dbReference type="Proteomes" id="UP000502260"/>
    </source>
</evidence>
<evidence type="ECO:0000313" key="2">
    <source>
        <dbReference type="EMBL" id="BCB25323.1"/>
    </source>
</evidence>
<keyword evidence="3" id="KW-1185">Reference proteome</keyword>
<gene>
    <name evidence="2" type="ORF">SKTS_02090</name>
</gene>
<organism evidence="2 3">
    <name type="scientific">Sulfurimicrobium lacus</name>
    <dbReference type="NCBI Taxonomy" id="2715678"/>
    <lineage>
        <taxon>Bacteria</taxon>
        <taxon>Pseudomonadati</taxon>
        <taxon>Pseudomonadota</taxon>
        <taxon>Betaproteobacteria</taxon>
        <taxon>Nitrosomonadales</taxon>
        <taxon>Sulfuricellaceae</taxon>
        <taxon>Sulfurimicrobium</taxon>
    </lineage>
</organism>
<dbReference type="Proteomes" id="UP000502260">
    <property type="component" value="Chromosome"/>
</dbReference>
<dbReference type="AlphaFoldDB" id="A0A6F8V668"/>
<keyword evidence="1" id="KW-0472">Membrane</keyword>
<dbReference type="InterPro" id="IPR018736">
    <property type="entry name" value="DUF2279_periplasmic_lipo"/>
</dbReference>
<dbReference type="KEGG" id="slac:SKTS_02090"/>
<sequence>MPDLGGDPTLTAAQKQFRTRLLIGGAVGGVLAYGASHWWQDSMSSSFRTVNEGWFGQNTYTGGADKLGHMYSTYVGTRLLTDAFEWAGNDRETASWLAAATAWGAMLAVEVGDGYSQRFRFSKEDLIMNTLGTGLGLLMEKQPDLDKLVDFRLMYWPSSDARRLNQVDIVDDHSGQTYLLALKASGVPALRRIEPLRYFELALGYGTRGYEPNAGGERSRHVYYGISLNVAEILGATVFGDSKGSRAQRISDGVLEVFQIPGTAALADHRL</sequence>
<reference evidence="3" key="1">
    <citation type="submission" date="2020-03" db="EMBL/GenBank/DDBJ databases">
        <title>Complete genome sequence of sulfur-oxidizing bacterium skT11.</title>
        <authorList>
            <person name="Kanda M."/>
            <person name="Kojima H."/>
            <person name="Fukui M."/>
        </authorList>
    </citation>
    <scope>NUCLEOTIDE SEQUENCE [LARGE SCALE GENOMIC DNA]</scope>
    <source>
        <strain evidence="3">skT11</strain>
    </source>
</reference>
<evidence type="ECO:0008006" key="4">
    <source>
        <dbReference type="Google" id="ProtNLM"/>
    </source>
</evidence>
<feature type="transmembrane region" description="Helical" evidence="1">
    <location>
        <begin position="21"/>
        <end position="39"/>
    </location>
</feature>
<accession>A0A6F8V668</accession>
<dbReference type="EMBL" id="AP022853">
    <property type="protein sequence ID" value="BCB25323.1"/>
    <property type="molecule type" value="Genomic_DNA"/>
</dbReference>
<dbReference type="Pfam" id="PF10043">
    <property type="entry name" value="DUF2279"/>
    <property type="match status" value="1"/>
</dbReference>
<name>A0A6F8V668_9PROT</name>
<keyword evidence="1" id="KW-0812">Transmembrane</keyword>